<comment type="caution">
    <text evidence="4">The sequence shown here is derived from an EMBL/GenBank/DDBJ whole genome shotgun (WGS) entry which is preliminary data.</text>
</comment>
<feature type="binding site" evidence="3">
    <location>
        <position position="368"/>
    </location>
    <ligand>
        <name>Zn(2+)</name>
        <dbReference type="ChEBI" id="CHEBI:29105"/>
        <label>2</label>
    </ligand>
</feature>
<evidence type="ECO:0000256" key="3">
    <source>
        <dbReference type="PIRSR" id="PIRSR001235-1"/>
    </source>
</evidence>
<evidence type="ECO:0000313" key="4">
    <source>
        <dbReference type="EMBL" id="GGW63088.1"/>
    </source>
</evidence>
<dbReference type="Pfam" id="PF01546">
    <property type="entry name" value="Peptidase_M20"/>
    <property type="match status" value="1"/>
</dbReference>
<dbReference type="InterPro" id="IPR001261">
    <property type="entry name" value="ArgE/DapE_CS"/>
</dbReference>
<evidence type="ECO:0000256" key="2">
    <source>
        <dbReference type="ARBA" id="ARBA00022801"/>
    </source>
</evidence>
<reference evidence="4" key="2">
    <citation type="submission" date="2020-09" db="EMBL/GenBank/DDBJ databases">
        <authorList>
            <person name="Sun Q."/>
            <person name="Ohkuma M."/>
        </authorList>
    </citation>
    <scope>NUCLEOTIDE SEQUENCE</scope>
    <source>
        <strain evidence="4">JCM 4490</strain>
    </source>
</reference>
<reference evidence="4" key="1">
    <citation type="journal article" date="2014" name="Int. J. Syst. Evol. Microbiol.">
        <title>Complete genome sequence of Corynebacterium casei LMG S-19264T (=DSM 44701T), isolated from a smear-ripened cheese.</title>
        <authorList>
            <consortium name="US DOE Joint Genome Institute (JGI-PGF)"/>
            <person name="Walter F."/>
            <person name="Albersmeier A."/>
            <person name="Kalinowski J."/>
            <person name="Ruckert C."/>
        </authorList>
    </citation>
    <scope>NUCLEOTIDE SEQUENCE</scope>
    <source>
        <strain evidence="4">JCM 4490</strain>
    </source>
</reference>
<dbReference type="GO" id="GO:0046872">
    <property type="term" value="F:metal ion binding"/>
    <property type="evidence" value="ECO:0007669"/>
    <property type="project" value="UniProtKB-KW"/>
</dbReference>
<organism evidence="4 5">
    <name type="scientific">Streptomyces lucensis JCM 4490</name>
    <dbReference type="NCBI Taxonomy" id="1306176"/>
    <lineage>
        <taxon>Bacteria</taxon>
        <taxon>Bacillati</taxon>
        <taxon>Actinomycetota</taxon>
        <taxon>Actinomycetes</taxon>
        <taxon>Kitasatosporales</taxon>
        <taxon>Streptomycetaceae</taxon>
        <taxon>Streptomyces</taxon>
    </lineage>
</organism>
<feature type="binding site" evidence="3">
    <location>
        <position position="77"/>
    </location>
    <ligand>
        <name>Zn(2+)</name>
        <dbReference type="ChEBI" id="CHEBI:29105"/>
        <label>1</label>
    </ligand>
</feature>
<dbReference type="SUPFAM" id="SSF55031">
    <property type="entry name" value="Bacterial exopeptidase dimerisation domain"/>
    <property type="match status" value="1"/>
</dbReference>
<dbReference type="InterPro" id="IPR036264">
    <property type="entry name" value="Bact_exopeptidase_dim_dom"/>
</dbReference>
<dbReference type="PANTHER" id="PTHR32494">
    <property type="entry name" value="ALLANTOATE DEIMINASE-RELATED"/>
    <property type="match status" value="1"/>
</dbReference>
<evidence type="ECO:0000256" key="1">
    <source>
        <dbReference type="ARBA" id="ARBA00006153"/>
    </source>
</evidence>
<sequence>MARIGATPEGGVTRLGFSATDRDAQRYLADEARRSGLVVNVDPAGNVLMRRAHGPSTGRSVLFGSHLDTVQDGGRLDGAYGVVGALEVLERLDEAGVETALTPVAVAFSNEEGALFQQPFWGSLSLTGRIDDLPRDPRDLNGLSLREPLRLAGGDLDALETAAWPQGSIAAYLELHIEQGPVLERTGFPIGVVDSIVGRTVIDVDITGQAGHAGTTPMPGRRDALVAAGHIVQATERLAAERQLCRVATVGRLSLQPGSTNVIPGAVSLTAELRDGSRSRLVTAEREFLDEVALIGKQTGCEVTANPSLRIDPECADPRIRDIVATAASRLGLTHTTTPSGAGHDAQVMASAAPFGMIFVPSQNGLSHVPQEYTAPEDLVNGADVLLNSVLALTRGSAA</sequence>
<dbReference type="CDD" id="cd03884">
    <property type="entry name" value="M20_bAS"/>
    <property type="match status" value="1"/>
</dbReference>
<dbReference type="PANTHER" id="PTHR32494:SF5">
    <property type="entry name" value="ALLANTOATE AMIDOHYDROLASE"/>
    <property type="match status" value="1"/>
</dbReference>
<dbReference type="NCBIfam" id="TIGR01879">
    <property type="entry name" value="hydantase"/>
    <property type="match status" value="1"/>
</dbReference>
<dbReference type="InterPro" id="IPR002933">
    <property type="entry name" value="Peptidase_M20"/>
</dbReference>
<dbReference type="PROSITE" id="PS00758">
    <property type="entry name" value="ARGE_DAPE_CPG2_1"/>
    <property type="match status" value="1"/>
</dbReference>
<dbReference type="GO" id="GO:0016813">
    <property type="term" value="F:hydrolase activity, acting on carbon-nitrogen (but not peptide) bonds, in linear amidines"/>
    <property type="evidence" value="ECO:0007669"/>
    <property type="project" value="InterPro"/>
</dbReference>
<dbReference type="InterPro" id="IPR010158">
    <property type="entry name" value="Amidase_Cbmase"/>
</dbReference>
<feature type="binding site" evidence="3">
    <location>
        <position position="112"/>
    </location>
    <ligand>
        <name>Zn(2+)</name>
        <dbReference type="ChEBI" id="CHEBI:29105"/>
        <label>2</label>
    </ligand>
</feature>
<name>A0A918JAG6_9ACTN</name>
<evidence type="ECO:0000313" key="5">
    <source>
        <dbReference type="Proteomes" id="UP000620224"/>
    </source>
</evidence>
<dbReference type="PIRSF" id="PIRSF001235">
    <property type="entry name" value="Amidase_carbamoylase"/>
    <property type="match status" value="1"/>
</dbReference>
<dbReference type="EMBL" id="BMUE01000010">
    <property type="protein sequence ID" value="GGW63088.1"/>
    <property type="molecule type" value="Genomic_DNA"/>
</dbReference>
<dbReference type="SUPFAM" id="SSF53187">
    <property type="entry name" value="Zn-dependent exopeptidases"/>
    <property type="match status" value="1"/>
</dbReference>
<comment type="similarity">
    <text evidence="1">Belongs to the peptidase M20 family.</text>
</comment>
<keyword evidence="3" id="KW-0479">Metal-binding</keyword>
<gene>
    <name evidence="4" type="ORF">GCM10010503_45170</name>
</gene>
<dbReference type="Gene3D" id="3.40.630.10">
    <property type="entry name" value="Zn peptidases"/>
    <property type="match status" value="1"/>
</dbReference>
<feature type="binding site" evidence="3">
    <location>
        <position position="66"/>
    </location>
    <ligand>
        <name>Zn(2+)</name>
        <dbReference type="ChEBI" id="CHEBI:29105"/>
        <label>1</label>
    </ligand>
</feature>
<proteinExistence type="inferred from homology"/>
<feature type="binding site" evidence="3">
    <location>
        <position position="176"/>
    </location>
    <ligand>
        <name>Zn(2+)</name>
        <dbReference type="ChEBI" id="CHEBI:29105"/>
        <label>1</label>
    </ligand>
</feature>
<keyword evidence="2 4" id="KW-0378">Hydrolase</keyword>
<accession>A0A918JAG6</accession>
<keyword evidence="5" id="KW-1185">Reference proteome</keyword>
<protein>
    <submittedName>
        <fullName evidence="4">Zn-dependent hydrolase</fullName>
    </submittedName>
</protein>
<dbReference type="Gene3D" id="3.30.70.360">
    <property type="match status" value="1"/>
</dbReference>
<comment type="cofactor">
    <cofactor evidence="3">
        <name>Zn(2+)</name>
        <dbReference type="ChEBI" id="CHEBI:29105"/>
    </cofactor>
    <text evidence="3">Binds 2 Zn(2+) ions per subunit.</text>
</comment>
<dbReference type="Proteomes" id="UP000620224">
    <property type="component" value="Unassembled WGS sequence"/>
</dbReference>
<dbReference type="AlphaFoldDB" id="A0A918JAG6"/>
<keyword evidence="3" id="KW-0862">Zinc</keyword>
<feature type="binding site" evidence="3">
    <location>
        <position position="77"/>
    </location>
    <ligand>
        <name>Zn(2+)</name>
        <dbReference type="ChEBI" id="CHEBI:29105"/>
        <label>2</label>
    </ligand>
</feature>